<dbReference type="PANTHER" id="PTHR46158:SF7">
    <property type="entry name" value="RING_U-BOX SUPERFAMILY PROTEIN"/>
    <property type="match status" value="1"/>
</dbReference>
<dbReference type="Proteomes" id="UP001642260">
    <property type="component" value="Unassembled WGS sequence"/>
</dbReference>
<gene>
    <name evidence="7" type="ORF">ERUC_LOCUS32842</name>
</gene>
<accession>A0ABC8LA09</accession>
<dbReference type="Pfam" id="PF12906">
    <property type="entry name" value="RINGv"/>
    <property type="match status" value="1"/>
</dbReference>
<evidence type="ECO:0000313" key="7">
    <source>
        <dbReference type="EMBL" id="CAH8379357.1"/>
    </source>
</evidence>
<organism evidence="7 8">
    <name type="scientific">Eruca vesicaria subsp. sativa</name>
    <name type="common">Garden rocket</name>
    <name type="synonym">Eruca sativa</name>
    <dbReference type="NCBI Taxonomy" id="29727"/>
    <lineage>
        <taxon>Eukaryota</taxon>
        <taxon>Viridiplantae</taxon>
        <taxon>Streptophyta</taxon>
        <taxon>Embryophyta</taxon>
        <taxon>Tracheophyta</taxon>
        <taxon>Spermatophyta</taxon>
        <taxon>Magnoliopsida</taxon>
        <taxon>eudicotyledons</taxon>
        <taxon>Gunneridae</taxon>
        <taxon>Pentapetalae</taxon>
        <taxon>rosids</taxon>
        <taxon>malvids</taxon>
        <taxon>Brassicales</taxon>
        <taxon>Brassicaceae</taxon>
        <taxon>Brassiceae</taxon>
        <taxon>Eruca</taxon>
    </lineage>
</organism>
<dbReference type="SUPFAM" id="SSF57850">
    <property type="entry name" value="RING/U-box"/>
    <property type="match status" value="1"/>
</dbReference>
<evidence type="ECO:0000256" key="2">
    <source>
        <dbReference type="ARBA" id="ARBA00022771"/>
    </source>
</evidence>
<keyword evidence="3" id="KW-0862">Zinc</keyword>
<comment type="caution">
    <text evidence="7">The sequence shown here is derived from an EMBL/GenBank/DDBJ whole genome shotgun (WGS) entry which is preliminary data.</text>
</comment>
<protein>
    <recommendedName>
        <fullName evidence="6">RING-CH-type domain-containing protein</fullName>
    </recommendedName>
</protein>
<dbReference type="AlphaFoldDB" id="A0ABC8LA09"/>
<evidence type="ECO:0000256" key="4">
    <source>
        <dbReference type="SAM" id="MobiDB-lite"/>
    </source>
</evidence>
<evidence type="ECO:0000256" key="3">
    <source>
        <dbReference type="ARBA" id="ARBA00022833"/>
    </source>
</evidence>
<dbReference type="PROSITE" id="PS51292">
    <property type="entry name" value="ZF_RING_CH"/>
    <property type="match status" value="1"/>
</dbReference>
<keyword evidence="5" id="KW-0472">Membrane</keyword>
<name>A0ABC8LA09_ERUVS</name>
<reference evidence="7 8" key="1">
    <citation type="submission" date="2022-03" db="EMBL/GenBank/DDBJ databases">
        <authorList>
            <person name="Macdonald S."/>
            <person name="Ahmed S."/>
            <person name="Newling K."/>
        </authorList>
    </citation>
    <scope>NUCLEOTIDE SEQUENCE [LARGE SCALE GENOMIC DNA]</scope>
</reference>
<dbReference type="CDD" id="cd16495">
    <property type="entry name" value="RING_CH-C4HC3_MARCH"/>
    <property type="match status" value="1"/>
</dbReference>
<evidence type="ECO:0000256" key="5">
    <source>
        <dbReference type="SAM" id="Phobius"/>
    </source>
</evidence>
<sequence>MDGVKDNNRQVEEHDDGSRQDVSPAVMNGVPEKITEEISPSQHERWRDLVLDIQLRAQDDDFLRANGSFTPFPPSHVSRRFKFFSPMASPRIGRRRVGSMSPSSTNLKNVFNFKNRNNNADIEEGVQLVFDGREKSNITRTWSLTNLLTTKKFKKTESLPVTPLAHSNPESMHGSYAVNDQVNSIKRERTLTIRRTRSLPTLIGKDGTVKPVGILRVIPTPSRLEMMHASKTSKHGGEDVPEEEAVCRICMVELGEDSETFKMECMCKGELALAHKECTIKWFRIKGNVTCDVCKQEVKNLPVTLLRVEDPQDRSREAEHTEVNGSQDMQILIVNVVAYFLFLVQLLDMEMKLSAVGVALPSSFIIGLLASVTSTKMVKSKYVWIFAAIQFSFVVLSGHVLYSILNIKQPFTCIVLAILVGFGLTMSGPAVINVFMEWRRSHAHHQPSSTQVATTTPS</sequence>
<feature type="transmembrane region" description="Helical" evidence="5">
    <location>
        <begin position="382"/>
        <end position="402"/>
    </location>
</feature>
<keyword evidence="5" id="KW-0812">Transmembrane</keyword>
<proteinExistence type="predicted"/>
<dbReference type="InterPro" id="IPR013083">
    <property type="entry name" value="Znf_RING/FYVE/PHD"/>
</dbReference>
<feature type="compositionally biased region" description="Basic and acidic residues" evidence="4">
    <location>
        <begin position="1"/>
        <end position="19"/>
    </location>
</feature>
<dbReference type="PANTHER" id="PTHR46158">
    <property type="entry name" value="OS02G0165000 PROTEIN"/>
    <property type="match status" value="1"/>
</dbReference>
<evidence type="ECO:0000256" key="1">
    <source>
        <dbReference type="ARBA" id="ARBA00022723"/>
    </source>
</evidence>
<keyword evidence="8" id="KW-1185">Reference proteome</keyword>
<dbReference type="InterPro" id="IPR011016">
    <property type="entry name" value="Znf_RING-CH"/>
</dbReference>
<feature type="domain" description="RING-CH-type" evidence="6">
    <location>
        <begin position="239"/>
        <end position="301"/>
    </location>
</feature>
<keyword evidence="5" id="KW-1133">Transmembrane helix</keyword>
<keyword evidence="1" id="KW-0479">Metal-binding</keyword>
<feature type="transmembrane region" description="Helical" evidence="5">
    <location>
        <begin position="414"/>
        <end position="436"/>
    </location>
</feature>
<dbReference type="Gene3D" id="3.30.40.10">
    <property type="entry name" value="Zinc/RING finger domain, C3HC4 (zinc finger)"/>
    <property type="match status" value="1"/>
</dbReference>
<feature type="transmembrane region" description="Helical" evidence="5">
    <location>
        <begin position="329"/>
        <end position="347"/>
    </location>
</feature>
<feature type="transmembrane region" description="Helical" evidence="5">
    <location>
        <begin position="353"/>
        <end position="370"/>
    </location>
</feature>
<keyword evidence="2" id="KW-0863">Zinc-finger</keyword>
<dbReference type="EMBL" id="CAKOAT010486264">
    <property type="protein sequence ID" value="CAH8379357.1"/>
    <property type="molecule type" value="Genomic_DNA"/>
</dbReference>
<dbReference type="GO" id="GO:0008270">
    <property type="term" value="F:zinc ion binding"/>
    <property type="evidence" value="ECO:0007669"/>
    <property type="project" value="UniProtKB-KW"/>
</dbReference>
<evidence type="ECO:0000259" key="6">
    <source>
        <dbReference type="PROSITE" id="PS51292"/>
    </source>
</evidence>
<evidence type="ECO:0000313" key="8">
    <source>
        <dbReference type="Proteomes" id="UP001642260"/>
    </source>
</evidence>
<feature type="region of interest" description="Disordered" evidence="4">
    <location>
        <begin position="1"/>
        <end position="30"/>
    </location>
</feature>
<dbReference type="SMART" id="SM00744">
    <property type="entry name" value="RINGv"/>
    <property type="match status" value="1"/>
</dbReference>